<sequence>MVNVVTNSDKITTTTEKRNVFGSSKISEGITEFWRTHWISGDDVGEESMQHGLSCREQDYLVFAEFDPILFSCYRQLSTEVPARRQLHRVDEYIGNHRLGIFNCKIVLTAVKEDKFLA</sequence>
<proteinExistence type="predicted"/>
<reference evidence="1" key="1">
    <citation type="journal article" date="2020" name="G3 (Bethesda)">
        <title>High-Quality Assemblies for Three Invasive Social Wasps from the &lt;i&gt;Vespula&lt;/i&gt; Genus.</title>
        <authorList>
            <person name="Harrop T.W.R."/>
            <person name="Guhlin J."/>
            <person name="McLaughlin G.M."/>
            <person name="Permina E."/>
            <person name="Stockwell P."/>
            <person name="Gilligan J."/>
            <person name="Le Lec M.F."/>
            <person name="Gruber M.A.M."/>
            <person name="Quinn O."/>
            <person name="Lovegrove M."/>
            <person name="Duncan E.J."/>
            <person name="Remnant E.J."/>
            <person name="Van Eeckhoven J."/>
            <person name="Graham B."/>
            <person name="Knapp R.A."/>
            <person name="Langford K.W."/>
            <person name="Kronenberg Z."/>
            <person name="Press M.O."/>
            <person name="Eacker S.M."/>
            <person name="Wilson-Rankin E.E."/>
            <person name="Purcell J."/>
            <person name="Lester P.J."/>
            <person name="Dearden P.K."/>
        </authorList>
    </citation>
    <scope>NUCLEOTIDE SEQUENCE</scope>
    <source>
        <strain evidence="1">Marl-1</strain>
    </source>
</reference>
<dbReference type="Proteomes" id="UP000614350">
    <property type="component" value="Unassembled WGS sequence"/>
</dbReference>
<name>A0A834NI13_VESVU</name>
<evidence type="ECO:0000313" key="1">
    <source>
        <dbReference type="EMBL" id="KAF7408198.1"/>
    </source>
</evidence>
<evidence type="ECO:0000313" key="2">
    <source>
        <dbReference type="Proteomes" id="UP000614350"/>
    </source>
</evidence>
<comment type="caution">
    <text evidence="1">The sequence shown here is derived from an EMBL/GenBank/DDBJ whole genome shotgun (WGS) entry which is preliminary data.</text>
</comment>
<keyword evidence="2" id="KW-1185">Reference proteome</keyword>
<dbReference type="AlphaFoldDB" id="A0A834NI13"/>
<organism evidence="1 2">
    <name type="scientific">Vespula vulgaris</name>
    <name type="common">Yellow jacket</name>
    <name type="synonym">Wasp</name>
    <dbReference type="NCBI Taxonomy" id="7454"/>
    <lineage>
        <taxon>Eukaryota</taxon>
        <taxon>Metazoa</taxon>
        <taxon>Ecdysozoa</taxon>
        <taxon>Arthropoda</taxon>
        <taxon>Hexapoda</taxon>
        <taxon>Insecta</taxon>
        <taxon>Pterygota</taxon>
        <taxon>Neoptera</taxon>
        <taxon>Endopterygota</taxon>
        <taxon>Hymenoptera</taxon>
        <taxon>Apocrita</taxon>
        <taxon>Aculeata</taxon>
        <taxon>Vespoidea</taxon>
        <taxon>Vespidae</taxon>
        <taxon>Vespinae</taxon>
        <taxon>Vespula</taxon>
    </lineage>
</organism>
<dbReference type="EMBL" id="JACSEA010000002">
    <property type="protein sequence ID" value="KAF7408198.1"/>
    <property type="molecule type" value="Genomic_DNA"/>
</dbReference>
<gene>
    <name evidence="1" type="ORF">HZH66_002735</name>
</gene>
<accession>A0A834NI13</accession>
<protein>
    <submittedName>
        <fullName evidence="1">Uncharacterized protein</fullName>
    </submittedName>
</protein>